<evidence type="ECO:0000256" key="1">
    <source>
        <dbReference type="SAM" id="SignalP"/>
    </source>
</evidence>
<sequence length="292" mass="29422">MKTFAKAPLAMAIAALLAAPYALATTPIPTPEDDSYVTDSTITSDWTNTVDVSVSHTVTNAIDVDLDVTVDDPADHFSAATIDRKQISGDNIVNDHAGSTNNATINNSGNGATGNIGVNMASGGLNSQANDAAISKGSEGTTTTTFSIPTPLGPVSGSKNYDAMVFAKAATFSLQSGSNNEYNTGDTTNAARVTDSFNNASGNLGVNMAAGFGNAQNNGMTLAAGQNSSAEATIAGVQSVDNTTLNAACGCGDSNTSTLSNSFQRASGNVGVNVASGNANMQSNNLSIARSK</sequence>
<name>A0A1H9Q450_9GAMM</name>
<proteinExistence type="predicted"/>
<reference evidence="3" key="1">
    <citation type="submission" date="2016-10" db="EMBL/GenBank/DDBJ databases">
        <authorList>
            <person name="Varghese N."/>
            <person name="Submissions S."/>
        </authorList>
    </citation>
    <scope>NUCLEOTIDE SEQUENCE [LARGE SCALE GENOMIC DNA]</scope>
    <source>
        <strain evidence="3">CGMCC 1.6495</strain>
    </source>
</reference>
<protein>
    <recommendedName>
        <fullName evidence="4">Curlin associated repeat-containing protein</fullName>
    </recommendedName>
</protein>
<evidence type="ECO:0008006" key="4">
    <source>
        <dbReference type="Google" id="ProtNLM"/>
    </source>
</evidence>
<dbReference type="RefSeq" id="WP_092824982.1">
    <property type="nucleotide sequence ID" value="NZ_FOGS01000001.1"/>
</dbReference>
<feature type="chain" id="PRO_5011651969" description="Curlin associated repeat-containing protein" evidence="1">
    <location>
        <begin position="25"/>
        <end position="292"/>
    </location>
</feature>
<dbReference type="STRING" id="416874.SAMN04487958_101517"/>
<accession>A0A1H9Q450</accession>
<evidence type="ECO:0000313" key="3">
    <source>
        <dbReference type="Proteomes" id="UP000198505"/>
    </source>
</evidence>
<organism evidence="2 3">
    <name type="scientific">Vreelandella subterranea</name>
    <dbReference type="NCBI Taxonomy" id="416874"/>
    <lineage>
        <taxon>Bacteria</taxon>
        <taxon>Pseudomonadati</taxon>
        <taxon>Pseudomonadota</taxon>
        <taxon>Gammaproteobacteria</taxon>
        <taxon>Oceanospirillales</taxon>
        <taxon>Halomonadaceae</taxon>
        <taxon>Vreelandella</taxon>
    </lineage>
</organism>
<gene>
    <name evidence="2" type="ORF">SAMN04487958_101517</name>
</gene>
<keyword evidence="1" id="KW-0732">Signal</keyword>
<feature type="signal peptide" evidence="1">
    <location>
        <begin position="1"/>
        <end position="24"/>
    </location>
</feature>
<keyword evidence="3" id="KW-1185">Reference proteome</keyword>
<dbReference type="AlphaFoldDB" id="A0A1H9Q450"/>
<evidence type="ECO:0000313" key="2">
    <source>
        <dbReference type="EMBL" id="SER54653.1"/>
    </source>
</evidence>
<dbReference type="EMBL" id="FOGS01000001">
    <property type="protein sequence ID" value="SER54653.1"/>
    <property type="molecule type" value="Genomic_DNA"/>
</dbReference>
<dbReference type="Proteomes" id="UP000198505">
    <property type="component" value="Unassembled WGS sequence"/>
</dbReference>